<gene>
    <name evidence="1" type="ORF">PECUL_23A039530</name>
</gene>
<sequence>MVLPKRPPRQQLFQVNCAQRSCNRKRLLKPSLMLCANHSGIVSHPECQYLLHDYPMMPTSPLILLPDQGPIQRLLHTIIHAHMGYPNHGGLVCPKSSHR</sequence>
<reference evidence="1" key="1">
    <citation type="submission" date="2022-03" db="EMBL/GenBank/DDBJ databases">
        <authorList>
            <person name="Alioto T."/>
            <person name="Alioto T."/>
            <person name="Gomez Garrido J."/>
        </authorList>
    </citation>
    <scope>NUCLEOTIDE SEQUENCE</scope>
</reference>
<evidence type="ECO:0000313" key="1">
    <source>
        <dbReference type="EMBL" id="CAH2324651.1"/>
    </source>
</evidence>
<proteinExistence type="predicted"/>
<protein>
    <submittedName>
        <fullName evidence="1">Uncharacterized protein</fullName>
    </submittedName>
</protein>
<dbReference type="Proteomes" id="UP001295444">
    <property type="component" value="Chromosome 12"/>
</dbReference>
<keyword evidence="2" id="KW-1185">Reference proteome</keyword>
<dbReference type="AlphaFoldDB" id="A0AAD1TDH0"/>
<accession>A0AAD1TDH0</accession>
<evidence type="ECO:0000313" key="2">
    <source>
        <dbReference type="Proteomes" id="UP001295444"/>
    </source>
</evidence>
<dbReference type="EMBL" id="OW240923">
    <property type="protein sequence ID" value="CAH2324651.1"/>
    <property type="molecule type" value="Genomic_DNA"/>
</dbReference>
<name>A0AAD1TDH0_PELCU</name>
<organism evidence="1 2">
    <name type="scientific">Pelobates cultripes</name>
    <name type="common">Western spadefoot toad</name>
    <dbReference type="NCBI Taxonomy" id="61616"/>
    <lineage>
        <taxon>Eukaryota</taxon>
        <taxon>Metazoa</taxon>
        <taxon>Chordata</taxon>
        <taxon>Craniata</taxon>
        <taxon>Vertebrata</taxon>
        <taxon>Euteleostomi</taxon>
        <taxon>Amphibia</taxon>
        <taxon>Batrachia</taxon>
        <taxon>Anura</taxon>
        <taxon>Pelobatoidea</taxon>
        <taxon>Pelobatidae</taxon>
        <taxon>Pelobates</taxon>
    </lineage>
</organism>